<sequence length="596" mass="64513">MADADAKSQPPDAAASPDASISSPSSLGGGGGDAADADAIEKQLAGLGIAVAGGFPEPSGWDDGPVPVPIPADVLVGGDEGAGEKPRAPAPAPTGAVDVKVRFPRRPGEPDCSYYLKFGTCRFGMKCKFNHPARKKKTSRVRGVGSNGSGSNSSSNKASSPDDDQAPKEEYEGLVPDISDSMGFDDKGSLSSSENHRNMSYEVIDMKRGKLEPKEKVCEEPEKAIHFTKLDETNIATQKGSKDKRKETFAEGNTQEECKYYSTPGGCKFGKTCKYLHREGNGGKTEVEKAELNFLGLPLRPGEKECPYYMRTGSCKFATNCKFHHPDPTNASSKEPGLEHENGDVPLQNVQGSSQPSLQMWPDQRALNEQHVPFLAPAPSYSGGMVPPQGMYPSSDWSGYHQVPLNPYYPPGVPFPHFPAAHMNHPMYKAADIPGHQPPPSDEYPERPGQPECQHFVKSGFCKYRMKCRYHHPRSRQSAPPPAGLSPIGLPIKPVSSYPIVLHSRLRPGEPFQKYDSGQVYCIFALLFCCRINLCALTMDAMASASMGQPACSTTPSTSGLPCRQQDHPSLGSTLRMETSPSRHVTSDFLSRHDCL</sequence>
<feature type="region of interest" description="Disordered" evidence="6">
    <location>
        <begin position="51"/>
        <end position="95"/>
    </location>
</feature>
<gene>
    <name evidence="8" type="primary">LOC100272717</name>
</gene>
<dbReference type="GO" id="GO:0003677">
    <property type="term" value="F:DNA binding"/>
    <property type="evidence" value="ECO:0007669"/>
    <property type="project" value="UniProtKB-KW"/>
</dbReference>
<evidence type="ECO:0000256" key="5">
    <source>
        <dbReference type="PROSITE-ProRule" id="PRU00723"/>
    </source>
</evidence>
<keyword evidence="10" id="KW-1267">Proteomics identification</keyword>
<dbReference type="PROSITE" id="PS50103">
    <property type="entry name" value="ZF_C3H1"/>
    <property type="match status" value="4"/>
</dbReference>
<feature type="domain" description="C3H1-type" evidence="7">
    <location>
        <begin position="300"/>
        <end position="328"/>
    </location>
</feature>
<evidence type="ECO:0000313" key="9">
    <source>
        <dbReference type="Proteomes" id="UP000007305"/>
    </source>
</evidence>
<reference evidence="8" key="2">
    <citation type="submission" date="2019-07" db="EMBL/GenBank/DDBJ databases">
        <authorList>
            <person name="Seetharam A."/>
            <person name="Woodhouse M."/>
            <person name="Cannon E."/>
        </authorList>
    </citation>
    <scope>NUCLEOTIDE SEQUENCE [LARGE SCALE GENOMIC DNA]</scope>
    <source>
        <strain evidence="8">cv. B73</strain>
    </source>
</reference>
<reference evidence="8" key="3">
    <citation type="submission" date="2021-05" db="UniProtKB">
        <authorList>
            <consortium name="EnsemblPlants"/>
        </authorList>
    </citation>
    <scope>IDENTIFICATION</scope>
    <source>
        <strain evidence="8">cv. B73</strain>
    </source>
</reference>
<dbReference type="Pfam" id="PF14608">
    <property type="entry name" value="zf-CCCH_2"/>
    <property type="match status" value="1"/>
</dbReference>
<evidence type="ECO:0000256" key="2">
    <source>
        <dbReference type="ARBA" id="ARBA00022771"/>
    </source>
</evidence>
<dbReference type="EnsemblPlants" id="Zm00001eb408640_T003">
    <property type="protein sequence ID" value="Zm00001eb408640_P003"/>
    <property type="gene ID" value="Zm00001eb408640"/>
</dbReference>
<feature type="compositionally biased region" description="Low complexity" evidence="6">
    <location>
        <begin position="7"/>
        <end position="26"/>
    </location>
</feature>
<dbReference type="GO" id="GO:0008270">
    <property type="term" value="F:zinc ion binding"/>
    <property type="evidence" value="ECO:0007669"/>
    <property type="project" value="UniProtKB-KW"/>
</dbReference>
<keyword evidence="2 5" id="KW-0863">Zinc-finger</keyword>
<feature type="compositionally biased region" description="Basic and acidic residues" evidence="6">
    <location>
        <begin position="184"/>
        <end position="198"/>
    </location>
</feature>
<dbReference type="GeneID" id="100272717"/>
<keyword evidence="9" id="KW-1185">Reference proteome</keyword>
<dbReference type="Gramene" id="Zm00001eb408640_T003">
    <property type="protein sequence ID" value="Zm00001eb408640_P003"/>
    <property type="gene ID" value="Zm00001eb408640"/>
</dbReference>
<evidence type="ECO:0000256" key="3">
    <source>
        <dbReference type="ARBA" id="ARBA00022833"/>
    </source>
</evidence>
<evidence type="ECO:0007829" key="10">
    <source>
        <dbReference type="PeptideAtlas" id="A0A804RD78"/>
    </source>
</evidence>
<organism evidence="8 9">
    <name type="scientific">Zea mays</name>
    <name type="common">Maize</name>
    <dbReference type="NCBI Taxonomy" id="4577"/>
    <lineage>
        <taxon>Eukaryota</taxon>
        <taxon>Viridiplantae</taxon>
        <taxon>Streptophyta</taxon>
        <taxon>Embryophyta</taxon>
        <taxon>Tracheophyta</taxon>
        <taxon>Spermatophyta</taxon>
        <taxon>Magnoliopsida</taxon>
        <taxon>Liliopsida</taxon>
        <taxon>Poales</taxon>
        <taxon>Poaceae</taxon>
        <taxon>PACMAD clade</taxon>
        <taxon>Panicoideae</taxon>
        <taxon>Andropogonodae</taxon>
        <taxon>Andropogoneae</taxon>
        <taxon>Tripsacinae</taxon>
        <taxon>Zea</taxon>
    </lineage>
</organism>
<dbReference type="GO" id="GO:0003729">
    <property type="term" value="F:mRNA binding"/>
    <property type="evidence" value="ECO:0000318"/>
    <property type="project" value="GO_Central"/>
</dbReference>
<dbReference type="PANTHER" id="PTHR12506:SF20">
    <property type="entry name" value="ZINC FINGER CCCH DOMAIN-CONTAINING PROTEIN 67"/>
    <property type="match status" value="1"/>
</dbReference>
<feature type="domain" description="C3H1-type" evidence="7">
    <location>
        <begin position="106"/>
        <end position="134"/>
    </location>
</feature>
<feature type="zinc finger region" description="C3H1-type" evidence="5">
    <location>
        <begin position="300"/>
        <end position="328"/>
    </location>
</feature>
<feature type="zinc finger region" description="C3H1-type" evidence="5">
    <location>
        <begin position="447"/>
        <end position="475"/>
    </location>
</feature>
<reference evidence="9" key="1">
    <citation type="journal article" date="2009" name="Science">
        <title>The B73 maize genome: complexity, diversity, and dynamics.</title>
        <authorList>
            <person name="Schnable P.S."/>
            <person name="Ware D."/>
            <person name="Fulton R.S."/>
            <person name="Stein J.C."/>
            <person name="Wei F."/>
            <person name="Pasternak S."/>
            <person name="Liang C."/>
            <person name="Zhang J."/>
            <person name="Fulton L."/>
            <person name="Graves T.A."/>
            <person name="Minx P."/>
            <person name="Reily A.D."/>
            <person name="Courtney L."/>
            <person name="Kruchowski S.S."/>
            <person name="Tomlinson C."/>
            <person name="Strong C."/>
            <person name="Delehaunty K."/>
            <person name="Fronick C."/>
            <person name="Courtney B."/>
            <person name="Rock S.M."/>
            <person name="Belter E."/>
            <person name="Du F."/>
            <person name="Kim K."/>
            <person name="Abbott R.M."/>
            <person name="Cotton M."/>
            <person name="Levy A."/>
            <person name="Marchetto P."/>
            <person name="Ochoa K."/>
            <person name="Jackson S.M."/>
            <person name="Gillam B."/>
            <person name="Chen W."/>
            <person name="Yan L."/>
            <person name="Higginbotham J."/>
            <person name="Cardenas M."/>
            <person name="Waligorski J."/>
            <person name="Applebaum E."/>
            <person name="Phelps L."/>
            <person name="Falcone J."/>
            <person name="Kanchi K."/>
            <person name="Thane T."/>
            <person name="Scimone A."/>
            <person name="Thane N."/>
            <person name="Henke J."/>
            <person name="Wang T."/>
            <person name="Ruppert J."/>
            <person name="Shah N."/>
            <person name="Rotter K."/>
            <person name="Hodges J."/>
            <person name="Ingenthron E."/>
            <person name="Cordes M."/>
            <person name="Kohlberg S."/>
            <person name="Sgro J."/>
            <person name="Delgado B."/>
            <person name="Mead K."/>
            <person name="Chinwalla A."/>
            <person name="Leonard S."/>
            <person name="Crouse K."/>
            <person name="Collura K."/>
            <person name="Kudrna D."/>
            <person name="Currie J."/>
            <person name="He R."/>
            <person name="Angelova A."/>
            <person name="Rajasekar S."/>
            <person name="Mueller T."/>
            <person name="Lomeli R."/>
            <person name="Scara G."/>
            <person name="Ko A."/>
            <person name="Delaney K."/>
            <person name="Wissotski M."/>
            <person name="Lopez G."/>
            <person name="Campos D."/>
            <person name="Braidotti M."/>
            <person name="Ashley E."/>
            <person name="Golser W."/>
            <person name="Kim H."/>
            <person name="Lee S."/>
            <person name="Lin J."/>
            <person name="Dujmic Z."/>
            <person name="Kim W."/>
            <person name="Talag J."/>
            <person name="Zuccolo A."/>
            <person name="Fan C."/>
            <person name="Sebastian A."/>
            <person name="Kramer M."/>
            <person name="Spiegel L."/>
            <person name="Nascimento L."/>
            <person name="Zutavern T."/>
            <person name="Miller B."/>
            <person name="Ambroise C."/>
            <person name="Muller S."/>
            <person name="Spooner W."/>
            <person name="Narechania A."/>
            <person name="Ren L."/>
            <person name="Wei S."/>
            <person name="Kumari S."/>
            <person name="Faga B."/>
            <person name="Levy M.J."/>
            <person name="McMahan L."/>
            <person name="Van Buren P."/>
            <person name="Vaughn M.W."/>
            <person name="Ying K."/>
            <person name="Yeh C.-T."/>
            <person name="Emrich S.J."/>
            <person name="Jia Y."/>
            <person name="Kalyanaraman A."/>
            <person name="Hsia A.-P."/>
            <person name="Barbazuk W.B."/>
            <person name="Baucom R.S."/>
            <person name="Brutnell T.P."/>
            <person name="Carpita N.C."/>
            <person name="Chaparro C."/>
            <person name="Chia J.-M."/>
            <person name="Deragon J.-M."/>
            <person name="Estill J.C."/>
            <person name="Fu Y."/>
            <person name="Jeddeloh J.A."/>
            <person name="Han Y."/>
            <person name="Lee H."/>
            <person name="Li P."/>
            <person name="Lisch D.R."/>
            <person name="Liu S."/>
            <person name="Liu Z."/>
            <person name="Nagel D.H."/>
            <person name="McCann M.C."/>
            <person name="SanMiguel P."/>
            <person name="Myers A.M."/>
            <person name="Nettleton D."/>
            <person name="Nguyen J."/>
            <person name="Penning B.W."/>
            <person name="Ponnala L."/>
            <person name="Schneider K.L."/>
            <person name="Schwartz D.C."/>
            <person name="Sharma A."/>
            <person name="Soderlund C."/>
            <person name="Springer N.M."/>
            <person name="Sun Q."/>
            <person name="Wang H."/>
            <person name="Waterman M."/>
            <person name="Westerman R."/>
            <person name="Wolfgruber T.K."/>
            <person name="Yang L."/>
            <person name="Yu Y."/>
            <person name="Zhang L."/>
            <person name="Zhou S."/>
            <person name="Zhu Q."/>
            <person name="Bennetzen J.L."/>
            <person name="Dawe R.K."/>
            <person name="Jiang J."/>
            <person name="Jiang N."/>
            <person name="Presting G.G."/>
            <person name="Wessler S.R."/>
            <person name="Aluru S."/>
            <person name="Martienssen R.A."/>
            <person name="Clifton S.W."/>
            <person name="McCombie W.R."/>
            <person name="Wing R.A."/>
            <person name="Wilson R.K."/>
        </authorList>
    </citation>
    <scope>NUCLEOTIDE SEQUENCE [LARGE SCALE GENOMIC DNA]</scope>
    <source>
        <strain evidence="9">cv. B73</strain>
    </source>
</reference>
<evidence type="ECO:0000313" key="8">
    <source>
        <dbReference type="EnsemblPlants" id="Zm00001eb408640_P003"/>
    </source>
</evidence>
<feature type="zinc finger region" description="C3H1-type" evidence="5">
    <location>
        <begin position="106"/>
        <end position="134"/>
    </location>
</feature>
<dbReference type="Pfam" id="PF00642">
    <property type="entry name" value="zf-CCCH"/>
    <property type="match status" value="3"/>
</dbReference>
<dbReference type="Gene3D" id="4.10.1000.10">
    <property type="entry name" value="Zinc finger, CCCH-type"/>
    <property type="match status" value="3"/>
</dbReference>
<evidence type="ECO:0000259" key="7">
    <source>
        <dbReference type="PROSITE" id="PS50103"/>
    </source>
</evidence>
<dbReference type="InterPro" id="IPR050974">
    <property type="entry name" value="Plant_ZF_CCCH"/>
</dbReference>
<accession>A0A804RD78</accession>
<dbReference type="RefSeq" id="XP_008661562.1">
    <property type="nucleotide sequence ID" value="XM_008663340.3"/>
</dbReference>
<dbReference type="SUPFAM" id="SSF90229">
    <property type="entry name" value="CCCH zinc finger"/>
    <property type="match status" value="4"/>
</dbReference>
<dbReference type="OrthoDB" id="777004at2759"/>
<dbReference type="AlphaFoldDB" id="A0A804RD78"/>
<dbReference type="SMART" id="SM00356">
    <property type="entry name" value="ZnF_C3H1"/>
    <property type="match status" value="4"/>
</dbReference>
<feature type="compositionally biased region" description="Polar residues" evidence="6">
    <location>
        <begin position="571"/>
        <end position="584"/>
    </location>
</feature>
<dbReference type="InParanoid" id="A0A804RD78"/>
<feature type="compositionally biased region" description="Low complexity" evidence="6">
    <location>
        <begin position="141"/>
        <end position="156"/>
    </location>
</feature>
<evidence type="ECO:0000256" key="1">
    <source>
        <dbReference type="ARBA" id="ARBA00022723"/>
    </source>
</evidence>
<feature type="zinc finger region" description="C3H1-type" evidence="5">
    <location>
        <begin position="252"/>
        <end position="280"/>
    </location>
</feature>
<feature type="region of interest" description="Disordered" evidence="6">
    <location>
        <begin position="134"/>
        <end position="198"/>
    </location>
</feature>
<proteinExistence type="evidence at protein level"/>
<feature type="region of interest" description="Disordered" evidence="6">
    <location>
        <begin position="555"/>
        <end position="596"/>
    </location>
</feature>
<dbReference type="PANTHER" id="PTHR12506">
    <property type="entry name" value="PROTEIN PHOSPHATASE RELATED"/>
    <property type="match status" value="1"/>
</dbReference>
<dbReference type="InterPro" id="IPR000571">
    <property type="entry name" value="Znf_CCCH"/>
</dbReference>
<protein>
    <recommendedName>
        <fullName evidence="7">C3H1-type domain-containing protein</fullName>
    </recommendedName>
</protein>
<evidence type="ECO:0000256" key="4">
    <source>
        <dbReference type="ARBA" id="ARBA00023125"/>
    </source>
</evidence>
<dbReference type="InterPro" id="IPR036855">
    <property type="entry name" value="Znf_CCCH_sf"/>
</dbReference>
<feature type="domain" description="C3H1-type" evidence="7">
    <location>
        <begin position="252"/>
        <end position="280"/>
    </location>
</feature>
<name>A0A804RD78_MAIZE</name>
<evidence type="ECO:0000256" key="6">
    <source>
        <dbReference type="SAM" id="MobiDB-lite"/>
    </source>
</evidence>
<feature type="region of interest" description="Disordered" evidence="6">
    <location>
        <begin position="1"/>
        <end position="39"/>
    </location>
</feature>
<feature type="domain" description="C3H1-type" evidence="7">
    <location>
        <begin position="447"/>
        <end position="475"/>
    </location>
</feature>
<keyword evidence="1 5" id="KW-0479">Metal-binding</keyword>
<keyword evidence="4" id="KW-0238">DNA-binding</keyword>
<keyword evidence="3 5" id="KW-0862">Zinc</keyword>
<dbReference type="Proteomes" id="UP000007305">
    <property type="component" value="Chromosome 10"/>
</dbReference>